<name>S3CQE8_OPHP1</name>
<sequence>MRDVVWWSGIKRKSEELRVLRVGSAVIADNTAFPGAPDYVKDVINGGNGSPGSVQYSTRSYEADVVLQPRKAVPGFRPPSGVLNWPYSQYKIVEVSTIVSLRYA</sequence>
<dbReference type="OrthoDB" id="186626at2759"/>
<accession>S3CQE8</accession>
<evidence type="ECO:0000313" key="2">
    <source>
        <dbReference type="Proteomes" id="UP000016923"/>
    </source>
</evidence>
<dbReference type="Proteomes" id="UP000016923">
    <property type="component" value="Unassembled WGS sequence"/>
</dbReference>
<proteinExistence type="predicted"/>
<dbReference type="EMBL" id="KE148173">
    <property type="protein sequence ID" value="EPE02855.1"/>
    <property type="molecule type" value="Genomic_DNA"/>
</dbReference>
<keyword evidence="2" id="KW-1185">Reference proteome</keyword>
<evidence type="ECO:0000313" key="1">
    <source>
        <dbReference type="EMBL" id="EPE02855.1"/>
    </source>
</evidence>
<organism evidence="1 2">
    <name type="scientific">Ophiostoma piceae (strain UAMH 11346)</name>
    <name type="common">Sap stain fungus</name>
    <dbReference type="NCBI Taxonomy" id="1262450"/>
    <lineage>
        <taxon>Eukaryota</taxon>
        <taxon>Fungi</taxon>
        <taxon>Dikarya</taxon>
        <taxon>Ascomycota</taxon>
        <taxon>Pezizomycotina</taxon>
        <taxon>Sordariomycetes</taxon>
        <taxon>Sordariomycetidae</taxon>
        <taxon>Ophiostomatales</taxon>
        <taxon>Ophiostomataceae</taxon>
        <taxon>Ophiostoma</taxon>
    </lineage>
</organism>
<gene>
    <name evidence="1" type="ORF">F503_01596</name>
</gene>
<dbReference type="eggNOG" id="KOG1663">
    <property type="taxonomic scope" value="Eukaryota"/>
</dbReference>
<dbReference type="HOGENOM" id="CLU_2250875_0_0_1"/>
<dbReference type="VEuPathDB" id="FungiDB:F503_01596"/>
<protein>
    <submittedName>
        <fullName evidence="1">Uncharacterized protein</fullName>
    </submittedName>
</protein>
<dbReference type="AlphaFoldDB" id="S3CQE8"/>
<reference evidence="1 2" key="1">
    <citation type="journal article" date="2013" name="BMC Genomics">
        <title>The genome and transcriptome of the pine saprophyte Ophiostoma piceae, and a comparison with the bark beetle-associated pine pathogen Grosmannia clavigera.</title>
        <authorList>
            <person name="Haridas S."/>
            <person name="Wang Y."/>
            <person name="Lim L."/>
            <person name="Massoumi Alamouti S."/>
            <person name="Jackman S."/>
            <person name="Docking R."/>
            <person name="Robertson G."/>
            <person name="Birol I."/>
            <person name="Bohlmann J."/>
            <person name="Breuil C."/>
        </authorList>
    </citation>
    <scope>NUCLEOTIDE SEQUENCE [LARGE SCALE GENOMIC DNA]</scope>
    <source>
        <strain evidence="1 2">UAMH 11346</strain>
    </source>
</reference>